<dbReference type="OrthoDB" id="269227at2759"/>
<evidence type="ECO:0000256" key="2">
    <source>
        <dbReference type="ARBA" id="ARBA00004613"/>
    </source>
</evidence>
<name>A0A0D2P2M6_HYPSF</name>
<keyword evidence="7 20" id="KW-0285">Flavoprotein</keyword>
<feature type="active site" description="Proton acceptor" evidence="18">
    <location>
        <position position="616"/>
    </location>
</feature>
<evidence type="ECO:0000256" key="15">
    <source>
        <dbReference type="ARBA" id="ARBA00034029"/>
    </source>
</evidence>
<dbReference type="InterPro" id="IPR036188">
    <property type="entry name" value="FAD/NAD-bd_sf"/>
</dbReference>
<evidence type="ECO:0000259" key="22">
    <source>
        <dbReference type="PROSITE" id="PS00623"/>
    </source>
</evidence>
<evidence type="ECO:0000313" key="25">
    <source>
        <dbReference type="Proteomes" id="UP000054270"/>
    </source>
</evidence>
<dbReference type="Proteomes" id="UP000054270">
    <property type="component" value="Unassembled WGS sequence"/>
</dbReference>
<dbReference type="Gene3D" id="3.50.50.60">
    <property type="entry name" value="FAD/NAD(P)-binding domain"/>
    <property type="match status" value="1"/>
</dbReference>
<evidence type="ECO:0000256" key="21">
    <source>
        <dbReference type="SAM" id="SignalP"/>
    </source>
</evidence>
<comment type="similarity">
    <text evidence="3 20">Belongs to the GMC oxidoreductase family.</text>
</comment>
<feature type="domain" description="Glucose-methanol-choline oxidoreductase N-terminal" evidence="22">
    <location>
        <begin position="110"/>
        <end position="133"/>
    </location>
</feature>
<dbReference type="Gene3D" id="3.30.560.10">
    <property type="entry name" value="Glucose Oxidase, domain 3"/>
    <property type="match status" value="1"/>
</dbReference>
<dbReference type="GO" id="GO:0005576">
    <property type="term" value="C:extracellular region"/>
    <property type="evidence" value="ECO:0007669"/>
    <property type="project" value="UniProtKB-SubCell"/>
</dbReference>
<evidence type="ECO:0000256" key="5">
    <source>
        <dbReference type="ARBA" id="ARBA00013177"/>
    </source>
</evidence>
<protein>
    <recommendedName>
        <fullName evidence="5">pyranose dehydrogenase (acceptor)</fullName>
        <ecNumber evidence="5">1.1.99.29</ecNumber>
    </recommendedName>
</protein>
<evidence type="ECO:0000256" key="19">
    <source>
        <dbReference type="PIRSR" id="PIRSR000137-2"/>
    </source>
</evidence>
<evidence type="ECO:0000256" key="14">
    <source>
        <dbReference type="ARBA" id="ARBA00034010"/>
    </source>
</evidence>
<evidence type="ECO:0000313" key="24">
    <source>
        <dbReference type="EMBL" id="KJA14800.1"/>
    </source>
</evidence>
<dbReference type="STRING" id="945553.A0A0D2P2M6"/>
<dbReference type="GO" id="GO:0050660">
    <property type="term" value="F:flavin adenine dinucleotide binding"/>
    <property type="evidence" value="ECO:0007669"/>
    <property type="project" value="InterPro"/>
</dbReference>
<feature type="signal peptide" evidence="21">
    <location>
        <begin position="1"/>
        <end position="21"/>
    </location>
</feature>
<dbReference type="InterPro" id="IPR007867">
    <property type="entry name" value="GMC_OxRtase_C"/>
</dbReference>
<dbReference type="EC" id="1.1.99.29" evidence="5"/>
<evidence type="ECO:0000256" key="9">
    <source>
        <dbReference type="ARBA" id="ARBA00022827"/>
    </source>
</evidence>
<dbReference type="OMA" id="FNITHES"/>
<organism evidence="24 25">
    <name type="scientific">Hypholoma sublateritium (strain FD-334 SS-4)</name>
    <dbReference type="NCBI Taxonomy" id="945553"/>
    <lineage>
        <taxon>Eukaryota</taxon>
        <taxon>Fungi</taxon>
        <taxon>Dikarya</taxon>
        <taxon>Basidiomycota</taxon>
        <taxon>Agaricomycotina</taxon>
        <taxon>Agaricomycetes</taxon>
        <taxon>Agaricomycetidae</taxon>
        <taxon>Agaricales</taxon>
        <taxon>Agaricineae</taxon>
        <taxon>Strophariaceae</taxon>
        <taxon>Hypholoma</taxon>
    </lineage>
</organism>
<evidence type="ECO:0000256" key="7">
    <source>
        <dbReference type="ARBA" id="ARBA00022630"/>
    </source>
</evidence>
<comment type="function">
    <text evidence="12">Catalyzes the single-oxidation or sequential double oxidation reaction of carbohydrates primarily at carbon-2 and/or carbon-3 with the concomitant reduction of the flavin. The enzyme exhibits a broad sugar substrate specificity, oxidizing different aldopyranoses to the corresponding C-1, C-2, C-3 or C-1,2, C-2,3 and C-3,4 (di)dehydro sugars with substrate-specific regioselectivity. Accepts only a narrow range of electron acceptors such as substituted benzoquinones and complexed metal ions and reacts extremely slowly with O(2) as acceptor. May play a role in the natural recycling of plant matter by oxidizing all major monosaccharides in lignocellulose and by reducing quinone compounds or reactive radical species generated during lignin depolymerization.</text>
</comment>
<keyword evidence="8 21" id="KW-0732">Signal</keyword>
<comment type="catalytic activity">
    <reaction evidence="15">
        <text>pyranose + acceptor = pyranos-3-ulose + reduced acceptor.</text>
        <dbReference type="EC" id="1.1.99.29"/>
    </reaction>
</comment>
<accession>A0A0D2P2M6</accession>
<comment type="catalytic activity">
    <reaction evidence="14">
        <text>pyranose + acceptor = pyranos-2,3-diulose + reduced acceptor.</text>
        <dbReference type="EC" id="1.1.99.29"/>
    </reaction>
</comment>
<evidence type="ECO:0000256" key="16">
    <source>
        <dbReference type="ARBA" id="ARBA00034050"/>
    </source>
</evidence>
<comment type="catalytic activity">
    <reaction evidence="17">
        <text>a pyranoside + acceptor = a pyranosid-3,4-diulose + reduced acceptor.</text>
        <dbReference type="EC" id="1.1.99.29"/>
    </reaction>
</comment>
<evidence type="ECO:0000256" key="6">
    <source>
        <dbReference type="ARBA" id="ARBA00022525"/>
    </source>
</evidence>
<evidence type="ECO:0000256" key="12">
    <source>
        <dbReference type="ARBA" id="ARBA00024699"/>
    </source>
</evidence>
<evidence type="ECO:0000256" key="1">
    <source>
        <dbReference type="ARBA" id="ARBA00001974"/>
    </source>
</evidence>
<evidence type="ECO:0000256" key="17">
    <source>
        <dbReference type="ARBA" id="ARBA00034059"/>
    </source>
</evidence>
<dbReference type="InterPro" id="IPR012132">
    <property type="entry name" value="GMC_OxRdtase"/>
</dbReference>
<comment type="cofactor">
    <cofactor evidence="1 19">
        <name>FAD</name>
        <dbReference type="ChEBI" id="CHEBI:57692"/>
    </cofactor>
</comment>
<evidence type="ECO:0000256" key="11">
    <source>
        <dbReference type="ARBA" id="ARBA00023180"/>
    </source>
</evidence>
<proteinExistence type="inferred from homology"/>
<dbReference type="EMBL" id="KN817665">
    <property type="protein sequence ID" value="KJA14800.1"/>
    <property type="molecule type" value="Genomic_DNA"/>
</dbReference>
<dbReference type="InterPro" id="IPR000172">
    <property type="entry name" value="GMC_OxRdtase_N"/>
</dbReference>
<keyword evidence="6" id="KW-0964">Secreted</keyword>
<comment type="catalytic activity">
    <reaction evidence="16">
        <text>a pyranoside + acceptor = a pyranosid-3-ulose + reduced acceptor.</text>
        <dbReference type="EC" id="1.1.99.29"/>
    </reaction>
</comment>
<dbReference type="PANTHER" id="PTHR11552:SF201">
    <property type="entry name" value="GLUCOSE-METHANOL-CHOLINE OXIDOREDUCTASE N-TERMINAL DOMAIN-CONTAINING PROTEIN"/>
    <property type="match status" value="1"/>
</dbReference>
<feature type="chain" id="PRO_5002260273" description="pyranose dehydrogenase (acceptor)" evidence="21">
    <location>
        <begin position="22"/>
        <end position="639"/>
    </location>
</feature>
<keyword evidence="25" id="KW-1185">Reference proteome</keyword>
<dbReference type="SUPFAM" id="SSF54373">
    <property type="entry name" value="FAD-linked reductases, C-terminal domain"/>
    <property type="match status" value="1"/>
</dbReference>
<dbReference type="PROSITE" id="PS00624">
    <property type="entry name" value="GMC_OXRED_2"/>
    <property type="match status" value="1"/>
</dbReference>
<evidence type="ECO:0000259" key="23">
    <source>
        <dbReference type="PROSITE" id="PS00624"/>
    </source>
</evidence>
<comment type="catalytic activity">
    <reaction evidence="13">
        <text>pyranose + acceptor = pyranos-2-ulose + reduced acceptor.</text>
        <dbReference type="EC" id="1.1.99.29"/>
    </reaction>
</comment>
<dbReference type="Pfam" id="PF00732">
    <property type="entry name" value="GMC_oxred_N"/>
    <property type="match status" value="1"/>
</dbReference>
<evidence type="ECO:0000256" key="18">
    <source>
        <dbReference type="PIRSR" id="PIRSR000137-1"/>
    </source>
</evidence>
<feature type="active site" description="Proton donor" evidence="18">
    <location>
        <position position="573"/>
    </location>
</feature>
<comment type="subunit">
    <text evidence="4">Monomer.</text>
</comment>
<dbReference type="AlphaFoldDB" id="A0A0D2P2M6"/>
<comment type="subcellular location">
    <subcellularLocation>
        <location evidence="2">Secreted</location>
    </subcellularLocation>
</comment>
<evidence type="ECO:0000256" key="13">
    <source>
        <dbReference type="ARBA" id="ARBA00033986"/>
    </source>
</evidence>
<dbReference type="SUPFAM" id="SSF51905">
    <property type="entry name" value="FAD/NAD(P)-binding domain"/>
    <property type="match status" value="1"/>
</dbReference>
<dbReference type="PANTHER" id="PTHR11552">
    <property type="entry name" value="GLUCOSE-METHANOL-CHOLINE GMC OXIDOREDUCTASE"/>
    <property type="match status" value="1"/>
</dbReference>
<feature type="domain" description="Glucose-methanol-choline oxidoreductase N-terminal" evidence="23">
    <location>
        <begin position="310"/>
        <end position="324"/>
    </location>
</feature>
<sequence length="639" mass="69993">MWFDFLSIFSLSLFHIGWISGFGGYDSGDSTYDYVVIGGGTAGLAIASRLSELLNSTVIVLEAGSNVERLPEVFIPGLVGTGQAFTTLNWGYKTIPQEHLNGRTTTINAGKALGGSTIINSMIFPRAEKEQYDAWGTLNDDDPQWTWDSMLPFFRKLELFTRPTESQVLSGVLFDEHVHGTDVDHGRVKVGYPNYFYDQSKMWHNASGFSPSPDLSNGSPQGTVGVAPNSLDAQNNTRCSSVCAYYTPFSNRPNFRVLTGVFVNRILWSMTGTTGATRTDPLKAIGVEYRTENGLVRHVNVRKEVIVSAGTIATPKILELSGVGNTTILKNAGVTPILDLPTVGENLADHVHGWANAFTNASVTRDLLTLDPRFKEEQQDLWFHNRSGVLSAAPRSLGLAVASDLFTPVQLEQLMQHTEDNMAHYALLFSNGNLNLAKGIEAQYAIVMSLWKRDKLAPVELNLEPGYAGPTAFEDRPHEKYTSINAVLFSPLSRGRTHVNSSNPADTSVIDPAYYSHPLDLAIHTRGIQLGRSMLQTPPLDTIYQGEYEPGPEKTSATTVEEWTKNSVSSDNHVVGTMAMLPADMGGVVDTRLKIYGVQNVRIVDASIIPIPISAHICSTVYMIAEKAAEFIREDSSLQ</sequence>
<gene>
    <name evidence="24" type="ORF">HYPSUDRAFT_416736</name>
</gene>
<dbReference type="Pfam" id="PF05199">
    <property type="entry name" value="GMC_oxred_C"/>
    <property type="match status" value="1"/>
</dbReference>
<evidence type="ECO:0000256" key="4">
    <source>
        <dbReference type="ARBA" id="ARBA00011245"/>
    </source>
</evidence>
<reference evidence="25" key="1">
    <citation type="submission" date="2014-04" db="EMBL/GenBank/DDBJ databases">
        <title>Evolutionary Origins and Diversification of the Mycorrhizal Mutualists.</title>
        <authorList>
            <consortium name="DOE Joint Genome Institute"/>
            <consortium name="Mycorrhizal Genomics Consortium"/>
            <person name="Kohler A."/>
            <person name="Kuo A."/>
            <person name="Nagy L.G."/>
            <person name="Floudas D."/>
            <person name="Copeland A."/>
            <person name="Barry K.W."/>
            <person name="Cichocki N."/>
            <person name="Veneault-Fourrey C."/>
            <person name="LaButti K."/>
            <person name="Lindquist E.A."/>
            <person name="Lipzen A."/>
            <person name="Lundell T."/>
            <person name="Morin E."/>
            <person name="Murat C."/>
            <person name="Riley R."/>
            <person name="Ohm R."/>
            <person name="Sun H."/>
            <person name="Tunlid A."/>
            <person name="Henrissat B."/>
            <person name="Grigoriev I.V."/>
            <person name="Hibbett D.S."/>
            <person name="Martin F."/>
        </authorList>
    </citation>
    <scope>NUCLEOTIDE SEQUENCE [LARGE SCALE GENOMIC DNA]</scope>
    <source>
        <strain evidence="25">FD-334 SS-4</strain>
    </source>
</reference>
<evidence type="ECO:0000256" key="8">
    <source>
        <dbReference type="ARBA" id="ARBA00022729"/>
    </source>
</evidence>
<evidence type="ECO:0000256" key="3">
    <source>
        <dbReference type="ARBA" id="ARBA00010790"/>
    </source>
</evidence>
<evidence type="ECO:0000256" key="10">
    <source>
        <dbReference type="ARBA" id="ARBA00023002"/>
    </source>
</evidence>
<keyword evidence="9 19" id="KW-0274">FAD</keyword>
<dbReference type="PIRSF" id="PIRSF000137">
    <property type="entry name" value="Alcohol_oxidase"/>
    <property type="match status" value="1"/>
</dbReference>
<keyword evidence="11" id="KW-0325">Glycoprotein</keyword>
<keyword evidence="10" id="KW-0560">Oxidoreductase</keyword>
<dbReference type="PROSITE" id="PS00623">
    <property type="entry name" value="GMC_OXRED_1"/>
    <property type="match status" value="1"/>
</dbReference>
<dbReference type="GO" id="GO:0033718">
    <property type="term" value="F:pyranose dehydrogenase (acceptor) activity"/>
    <property type="evidence" value="ECO:0007669"/>
    <property type="project" value="UniProtKB-EC"/>
</dbReference>
<evidence type="ECO:0000256" key="20">
    <source>
        <dbReference type="RuleBase" id="RU003968"/>
    </source>
</evidence>
<feature type="binding site" evidence="19">
    <location>
        <position position="263"/>
    </location>
    <ligand>
        <name>FAD</name>
        <dbReference type="ChEBI" id="CHEBI:57692"/>
    </ligand>
</feature>